<accession>A0A150FZG2</accession>
<dbReference type="AlphaFoldDB" id="A0A150FZG2"/>
<feature type="compositionally biased region" description="Basic and acidic residues" evidence="2">
    <location>
        <begin position="14"/>
        <end position="24"/>
    </location>
</feature>
<keyword evidence="1" id="KW-0175">Coiled coil</keyword>
<feature type="coiled-coil region" evidence="1">
    <location>
        <begin position="286"/>
        <end position="317"/>
    </location>
</feature>
<dbReference type="EMBL" id="LSYV01000130">
    <property type="protein sequence ID" value="KXZ42605.1"/>
    <property type="molecule type" value="Genomic_DNA"/>
</dbReference>
<organism evidence="3 4">
    <name type="scientific">Gonium pectorale</name>
    <name type="common">Green alga</name>
    <dbReference type="NCBI Taxonomy" id="33097"/>
    <lineage>
        <taxon>Eukaryota</taxon>
        <taxon>Viridiplantae</taxon>
        <taxon>Chlorophyta</taxon>
        <taxon>core chlorophytes</taxon>
        <taxon>Chlorophyceae</taxon>
        <taxon>CS clade</taxon>
        <taxon>Chlamydomonadales</taxon>
        <taxon>Volvocaceae</taxon>
        <taxon>Gonium</taxon>
    </lineage>
</organism>
<comment type="caution">
    <text evidence="3">The sequence shown here is derived from an EMBL/GenBank/DDBJ whole genome shotgun (WGS) entry which is preliminary data.</text>
</comment>
<gene>
    <name evidence="3" type="ORF">GPECTOR_130g566</name>
</gene>
<feature type="region of interest" description="Disordered" evidence="2">
    <location>
        <begin position="1"/>
        <end position="55"/>
    </location>
</feature>
<keyword evidence="4" id="KW-1185">Reference proteome</keyword>
<proteinExistence type="predicted"/>
<dbReference type="Proteomes" id="UP000075714">
    <property type="component" value="Unassembled WGS sequence"/>
</dbReference>
<sequence>MASFGTGLSDSDDEHGNEVHGDDHGAEEEGAEPEETATAVDEDEDDGGEEWGKESFSNLPEACQSFIRAKLRHHDIVAFGQKILAANLSWEQCFRVCENTMETCSLSYVFRPQDVLAITEAFVRMSDFASFASWDLSTGDALTEADGQEEWHADFLELKNIVKASGFLAKLNQVFAQTFAAVGLKWAHFSVVWTSQNSLTVTPNMSEEDKATAQKYNTYKLFTSWLDTFIRKVSDCGKWTVKDVMASTIPGLTTSQKQLIISKSIRIIQYAMTNTQRNKYHIPFPIERMEGQLAALKEEANKATNNNQRKAKEAAAEVVLKELQEHRSTALIAILKQRYAGQLHLLSSLLIS</sequence>
<evidence type="ECO:0000313" key="3">
    <source>
        <dbReference type="EMBL" id="KXZ42605.1"/>
    </source>
</evidence>
<evidence type="ECO:0000256" key="2">
    <source>
        <dbReference type="SAM" id="MobiDB-lite"/>
    </source>
</evidence>
<protein>
    <submittedName>
        <fullName evidence="3">Uncharacterized protein</fullName>
    </submittedName>
</protein>
<reference evidence="4" key="1">
    <citation type="journal article" date="2016" name="Nat. Commun.">
        <title>The Gonium pectorale genome demonstrates co-option of cell cycle regulation during the evolution of multicellularity.</title>
        <authorList>
            <person name="Hanschen E.R."/>
            <person name="Marriage T.N."/>
            <person name="Ferris P.J."/>
            <person name="Hamaji T."/>
            <person name="Toyoda A."/>
            <person name="Fujiyama A."/>
            <person name="Neme R."/>
            <person name="Noguchi H."/>
            <person name="Minakuchi Y."/>
            <person name="Suzuki M."/>
            <person name="Kawai-Toyooka H."/>
            <person name="Smith D.R."/>
            <person name="Sparks H."/>
            <person name="Anderson J."/>
            <person name="Bakaric R."/>
            <person name="Luria V."/>
            <person name="Karger A."/>
            <person name="Kirschner M.W."/>
            <person name="Durand P.M."/>
            <person name="Michod R.E."/>
            <person name="Nozaki H."/>
            <person name="Olson B.J."/>
        </authorList>
    </citation>
    <scope>NUCLEOTIDE SEQUENCE [LARGE SCALE GENOMIC DNA]</scope>
    <source>
        <strain evidence="4">NIES-2863</strain>
    </source>
</reference>
<evidence type="ECO:0000313" key="4">
    <source>
        <dbReference type="Proteomes" id="UP000075714"/>
    </source>
</evidence>
<name>A0A150FZG2_GONPE</name>
<evidence type="ECO:0000256" key="1">
    <source>
        <dbReference type="SAM" id="Coils"/>
    </source>
</evidence>
<feature type="compositionally biased region" description="Acidic residues" evidence="2">
    <location>
        <begin position="25"/>
        <end position="49"/>
    </location>
</feature>